<dbReference type="SUPFAM" id="SSF52540">
    <property type="entry name" value="P-loop containing nucleoside triphosphate hydrolases"/>
    <property type="match status" value="1"/>
</dbReference>
<sequence length="248" mass="27814">MAPLVEVKEVSFKYGHLQVLERVSLTIEPGDFLAIIGPNGSGKSTLIKIILGLLEPTEGEVFLFGQDLRHFHDWYRLGYVPQKAAHMIDPVFPLTVEEAVSLGLLSRKRFPRLIGRADRPAIKKALETVEMAPHGERRISELSGGQQQRVLIARAIVSAPDILFLDEPTAGVDARGQDRFYGLLNQLNQKGLTIVMVTHDISVVSRFVTKVACLNRRLYFHGSHEEFCSSPRIRELIAGEDHIIVHRH</sequence>
<dbReference type="GO" id="GO:0005524">
    <property type="term" value="F:ATP binding"/>
    <property type="evidence" value="ECO:0007669"/>
    <property type="project" value="UniProtKB-KW"/>
</dbReference>
<dbReference type="RefSeq" id="WP_166031163.1">
    <property type="nucleotide sequence ID" value="NZ_JACDUQ010000002.1"/>
</dbReference>
<evidence type="ECO:0000313" key="6">
    <source>
        <dbReference type="Proteomes" id="UP000502179"/>
    </source>
</evidence>
<dbReference type="KEGG" id="tav:G4V39_01030"/>
<keyword evidence="6" id="KW-1185">Reference proteome</keyword>
<dbReference type="Gene3D" id="3.40.50.300">
    <property type="entry name" value="P-loop containing nucleotide triphosphate hydrolases"/>
    <property type="match status" value="1"/>
</dbReference>
<evidence type="ECO:0000256" key="3">
    <source>
        <dbReference type="ARBA" id="ARBA00022741"/>
    </source>
</evidence>
<gene>
    <name evidence="5" type="ORF">G4V39_01030</name>
</gene>
<dbReference type="EMBL" id="CP048877">
    <property type="protein sequence ID" value="QIJ70940.1"/>
    <property type="molecule type" value="Genomic_DNA"/>
</dbReference>
<dbReference type="InterPro" id="IPR027417">
    <property type="entry name" value="P-loop_NTPase"/>
</dbReference>
<protein>
    <submittedName>
        <fullName evidence="5">Metal ABC transporter ATP-binding protein</fullName>
    </submittedName>
</protein>
<keyword evidence="3" id="KW-0547">Nucleotide-binding</keyword>
<dbReference type="PROSITE" id="PS50893">
    <property type="entry name" value="ABC_TRANSPORTER_2"/>
    <property type="match status" value="1"/>
</dbReference>
<dbReference type="GO" id="GO:0016887">
    <property type="term" value="F:ATP hydrolysis activity"/>
    <property type="evidence" value="ECO:0007669"/>
    <property type="project" value="InterPro"/>
</dbReference>
<dbReference type="FunFam" id="3.40.50.300:FF:000134">
    <property type="entry name" value="Iron-enterobactin ABC transporter ATP-binding protein"/>
    <property type="match status" value="1"/>
</dbReference>
<evidence type="ECO:0000256" key="1">
    <source>
        <dbReference type="ARBA" id="ARBA00005417"/>
    </source>
</evidence>
<dbReference type="AlphaFoldDB" id="A0A6G7PTJ4"/>
<keyword evidence="2" id="KW-0813">Transport</keyword>
<accession>A0A6G7PTJ4</accession>
<reference evidence="5 6" key="1">
    <citation type="submission" date="2020-02" db="EMBL/GenBank/DDBJ databases">
        <title>Genome analysis of Thermosulfuriphilus ammonigenes ST65T, an anaerobic thermophilic chemolithoautotrophic bacterium isolated from a deep-sea hydrothermal vent.</title>
        <authorList>
            <person name="Slobodkina G."/>
            <person name="Allioux M."/>
            <person name="Merkel A."/>
            <person name="Alain K."/>
            <person name="Jebbar M."/>
            <person name="Slobodkin A."/>
        </authorList>
    </citation>
    <scope>NUCLEOTIDE SEQUENCE [LARGE SCALE GENOMIC DNA]</scope>
    <source>
        <strain evidence="5 6">ST65</strain>
    </source>
</reference>
<dbReference type="InterPro" id="IPR003439">
    <property type="entry name" value="ABC_transporter-like_ATP-bd"/>
</dbReference>
<dbReference type="Pfam" id="PF00005">
    <property type="entry name" value="ABC_tran"/>
    <property type="match status" value="1"/>
</dbReference>
<evidence type="ECO:0000313" key="5">
    <source>
        <dbReference type="EMBL" id="QIJ70940.1"/>
    </source>
</evidence>
<dbReference type="CDD" id="cd03235">
    <property type="entry name" value="ABC_Metallic_Cations"/>
    <property type="match status" value="1"/>
</dbReference>
<dbReference type="Proteomes" id="UP000502179">
    <property type="component" value="Chromosome"/>
</dbReference>
<dbReference type="InterPro" id="IPR050153">
    <property type="entry name" value="Metal_Ion_Import_ABC"/>
</dbReference>
<dbReference type="InterPro" id="IPR003593">
    <property type="entry name" value="AAA+_ATPase"/>
</dbReference>
<evidence type="ECO:0000256" key="2">
    <source>
        <dbReference type="ARBA" id="ARBA00022448"/>
    </source>
</evidence>
<evidence type="ECO:0000256" key="4">
    <source>
        <dbReference type="ARBA" id="ARBA00022840"/>
    </source>
</evidence>
<dbReference type="InterPro" id="IPR017871">
    <property type="entry name" value="ABC_transporter-like_CS"/>
</dbReference>
<organism evidence="5 6">
    <name type="scientific">Thermosulfuriphilus ammonigenes</name>
    <dbReference type="NCBI Taxonomy" id="1936021"/>
    <lineage>
        <taxon>Bacteria</taxon>
        <taxon>Pseudomonadati</taxon>
        <taxon>Thermodesulfobacteriota</taxon>
        <taxon>Thermodesulfobacteria</taxon>
        <taxon>Thermodesulfobacteriales</taxon>
        <taxon>Thermodesulfobacteriaceae</taxon>
        <taxon>Thermosulfuriphilus</taxon>
    </lineage>
</organism>
<dbReference type="PROSITE" id="PS00211">
    <property type="entry name" value="ABC_TRANSPORTER_1"/>
    <property type="match status" value="1"/>
</dbReference>
<dbReference type="PANTHER" id="PTHR42734:SF17">
    <property type="entry name" value="METAL TRANSPORT SYSTEM ATP-BINDING PROTEIN TM_0124-RELATED"/>
    <property type="match status" value="1"/>
</dbReference>
<name>A0A6G7PTJ4_9BACT</name>
<dbReference type="PANTHER" id="PTHR42734">
    <property type="entry name" value="METAL TRANSPORT SYSTEM ATP-BINDING PROTEIN TM_0124-RELATED"/>
    <property type="match status" value="1"/>
</dbReference>
<proteinExistence type="inferred from homology"/>
<keyword evidence="4 5" id="KW-0067">ATP-binding</keyword>
<comment type="similarity">
    <text evidence="1">Belongs to the ABC transporter superfamily.</text>
</comment>
<dbReference type="SMART" id="SM00382">
    <property type="entry name" value="AAA"/>
    <property type="match status" value="1"/>
</dbReference>